<name>A0ABN8QL83_9CNID</name>
<evidence type="ECO:0000256" key="1">
    <source>
        <dbReference type="SAM" id="Phobius"/>
    </source>
</evidence>
<keyword evidence="1" id="KW-0472">Membrane</keyword>
<gene>
    <name evidence="2" type="ORF">PLOB_00007901</name>
</gene>
<keyword evidence="1" id="KW-0812">Transmembrane</keyword>
<evidence type="ECO:0008006" key="4">
    <source>
        <dbReference type="Google" id="ProtNLM"/>
    </source>
</evidence>
<dbReference type="Proteomes" id="UP001159405">
    <property type="component" value="Unassembled WGS sequence"/>
</dbReference>
<dbReference type="SUPFAM" id="SSF81321">
    <property type="entry name" value="Family A G protein-coupled receptor-like"/>
    <property type="match status" value="1"/>
</dbReference>
<feature type="transmembrane region" description="Helical" evidence="1">
    <location>
        <begin position="36"/>
        <end position="53"/>
    </location>
</feature>
<evidence type="ECO:0000313" key="3">
    <source>
        <dbReference type="Proteomes" id="UP001159405"/>
    </source>
</evidence>
<comment type="caution">
    <text evidence="2">The sequence shown here is derived from an EMBL/GenBank/DDBJ whole genome shotgun (WGS) entry which is preliminary data.</text>
</comment>
<reference evidence="2 3" key="1">
    <citation type="submission" date="2022-05" db="EMBL/GenBank/DDBJ databases">
        <authorList>
            <consortium name="Genoscope - CEA"/>
            <person name="William W."/>
        </authorList>
    </citation>
    <scope>NUCLEOTIDE SEQUENCE [LARGE SCALE GENOMIC DNA]</scope>
</reference>
<dbReference type="EMBL" id="CALNXK010000138">
    <property type="protein sequence ID" value="CAH3166709.1"/>
    <property type="molecule type" value="Genomic_DNA"/>
</dbReference>
<organism evidence="2 3">
    <name type="scientific">Porites lobata</name>
    <dbReference type="NCBI Taxonomy" id="104759"/>
    <lineage>
        <taxon>Eukaryota</taxon>
        <taxon>Metazoa</taxon>
        <taxon>Cnidaria</taxon>
        <taxon>Anthozoa</taxon>
        <taxon>Hexacorallia</taxon>
        <taxon>Scleractinia</taxon>
        <taxon>Fungiina</taxon>
        <taxon>Poritidae</taxon>
        <taxon>Porites</taxon>
    </lineage>
</organism>
<keyword evidence="3" id="KW-1185">Reference proteome</keyword>
<protein>
    <recommendedName>
        <fullName evidence="4">G-protein coupled receptors family 1 profile domain-containing protein</fullName>
    </recommendedName>
</protein>
<proteinExistence type="predicted"/>
<accession>A0ABN8QL83</accession>
<dbReference type="Gene3D" id="1.20.1070.10">
    <property type="entry name" value="Rhodopsin 7-helix transmembrane proteins"/>
    <property type="match status" value="1"/>
</dbReference>
<keyword evidence="1" id="KW-1133">Transmembrane helix</keyword>
<sequence length="71" mass="8236">MAVLLYCYGSLVRGLYFTNTFCQEIDTERRAEKRKLVITFIFSCFNPIIYAFRSTSFKEGLKPTILCCNSC</sequence>
<evidence type="ECO:0000313" key="2">
    <source>
        <dbReference type="EMBL" id="CAH3166709.1"/>
    </source>
</evidence>